<keyword evidence="5" id="KW-1185">Reference proteome</keyword>
<feature type="region of interest" description="Disordered" evidence="1">
    <location>
        <begin position="578"/>
        <end position="603"/>
    </location>
</feature>
<dbReference type="NCBIfam" id="NF038117">
    <property type="entry name" value="choice_anch_I"/>
    <property type="match status" value="1"/>
</dbReference>
<dbReference type="OrthoDB" id="425936at2759"/>
<dbReference type="InterPro" id="IPR055188">
    <property type="entry name" value="Choice_anch_I"/>
</dbReference>
<dbReference type="InterPro" id="IPR052956">
    <property type="entry name" value="Mesenchyme-surface_protein"/>
</dbReference>
<name>A0A8J9YP72_BRALA</name>
<dbReference type="Pfam" id="PF22494">
    <property type="entry name" value="choice_anch_I"/>
    <property type="match status" value="1"/>
</dbReference>
<dbReference type="PANTHER" id="PTHR46928:SF1">
    <property type="entry name" value="MESENCHYME-SPECIFIC CELL SURFACE GLYCOPROTEIN"/>
    <property type="match status" value="1"/>
</dbReference>
<dbReference type="EMBL" id="OV696686">
    <property type="protein sequence ID" value="CAH1232938.1"/>
    <property type="molecule type" value="Genomic_DNA"/>
</dbReference>
<evidence type="ECO:0000313" key="4">
    <source>
        <dbReference type="EMBL" id="CAH1232938.1"/>
    </source>
</evidence>
<dbReference type="PANTHER" id="PTHR46928">
    <property type="entry name" value="MESENCHYME-SPECIFIC CELL SURFACE GLYCOPROTEIN"/>
    <property type="match status" value="1"/>
</dbReference>
<evidence type="ECO:0000256" key="1">
    <source>
        <dbReference type="SAM" id="MobiDB-lite"/>
    </source>
</evidence>
<feature type="chain" id="PRO_5035461731" evidence="2">
    <location>
        <begin position="21"/>
        <end position="603"/>
    </location>
</feature>
<evidence type="ECO:0000259" key="3">
    <source>
        <dbReference type="Pfam" id="PF22494"/>
    </source>
</evidence>
<organism evidence="4 5">
    <name type="scientific">Branchiostoma lanceolatum</name>
    <name type="common">Common lancelet</name>
    <name type="synonym">Amphioxus lanceolatum</name>
    <dbReference type="NCBI Taxonomy" id="7740"/>
    <lineage>
        <taxon>Eukaryota</taxon>
        <taxon>Metazoa</taxon>
        <taxon>Chordata</taxon>
        <taxon>Cephalochordata</taxon>
        <taxon>Leptocardii</taxon>
        <taxon>Amphioxiformes</taxon>
        <taxon>Branchiostomatidae</taxon>
        <taxon>Branchiostoma</taxon>
    </lineage>
</organism>
<reference evidence="4" key="1">
    <citation type="submission" date="2022-01" db="EMBL/GenBank/DDBJ databases">
        <authorList>
            <person name="Braso-Vives M."/>
        </authorList>
    </citation>
    <scope>NUCLEOTIDE SEQUENCE</scope>
</reference>
<dbReference type="AlphaFoldDB" id="A0A8J9YP72"/>
<gene>
    <name evidence="4" type="primary">Hypp535</name>
    <name evidence="4" type="ORF">BLAG_LOCUS1850</name>
</gene>
<proteinExistence type="predicted"/>
<protein>
    <submittedName>
        <fullName evidence="4">Hypp535 protein</fullName>
    </submittedName>
</protein>
<evidence type="ECO:0000313" key="5">
    <source>
        <dbReference type="Proteomes" id="UP000838412"/>
    </source>
</evidence>
<feature type="domain" description="Choice-of-anchor I" evidence="3">
    <location>
        <begin position="47"/>
        <end position="562"/>
    </location>
</feature>
<dbReference type="SUPFAM" id="SSF50969">
    <property type="entry name" value="YVTN repeat-like/Quinoprotein amine dehydrogenase"/>
    <property type="match status" value="1"/>
</dbReference>
<evidence type="ECO:0000256" key="2">
    <source>
        <dbReference type="SAM" id="SignalP"/>
    </source>
</evidence>
<feature type="signal peptide" evidence="2">
    <location>
        <begin position="1"/>
        <end position="20"/>
    </location>
</feature>
<dbReference type="Proteomes" id="UP000838412">
    <property type="component" value="Chromosome 1"/>
</dbReference>
<sequence length="603" mass="67621">MRVTVAFLFLCLAPAWRCEGKMELQPLSTVYVPFTMHGGEAYYRMGMGAAEQCTYDKRNKMVYTIGEHGLINVIDVSDPLNTTLVHSQFLPNGMKTGTDLEVCGDVLGVSMAAHVKAERGSVLIYDLYRRGQNNMELLYNISVGFHPDMLLFTHDCRRLVTCNEGEDGEDANGDWKNPEGSVSIIEFYSEEENSTEPYSVRTASFQKFDGRAEEYVSRGVRWVFRGFPEDDEEFHLSQELEPEYVTFNRDETKAYVVMQENNAVAVVDMASATVDELYSLGVKNWAESGLDASDKDGGIRINNWPIYAYYQPDCIHYLEVGGHGLLLTSNEGAVRTTVGKGQYFSEVWRGERFIENAVVAPSVPGMMSVALGDNTMLGRLMFTNSDGNSHQHPGMFDKFYTFGGRGFSLWNATTLEQIWDSGDDVEARHAQYYPSLFNSEYKSMYKDDLPTWTMDEASSDMGPQVETLTTGEVNGKMLILVTCERPSSLMVYSIDPTTLVPKFESIYRPGRFDKRWIEAYLQREVGDTDPEDVKFISAEDSPDGKPLVLVSGSLSGTVSLYRVNDPYTVLTSLIQTQGQGVSDAPPSEDGVYSEEGVYYEEEK</sequence>
<dbReference type="InterPro" id="IPR011044">
    <property type="entry name" value="Quino_amine_DH_bsu"/>
</dbReference>
<accession>A0A8J9YP72</accession>
<keyword evidence="2" id="KW-0732">Signal</keyword>